<organism evidence="3 4">
    <name type="scientific">Steinernema carpocapsae</name>
    <name type="common">Entomopathogenic nematode</name>
    <dbReference type="NCBI Taxonomy" id="34508"/>
    <lineage>
        <taxon>Eukaryota</taxon>
        <taxon>Metazoa</taxon>
        <taxon>Ecdysozoa</taxon>
        <taxon>Nematoda</taxon>
        <taxon>Chromadorea</taxon>
        <taxon>Rhabditida</taxon>
        <taxon>Tylenchina</taxon>
        <taxon>Panagrolaimomorpha</taxon>
        <taxon>Strongyloidoidea</taxon>
        <taxon>Steinernematidae</taxon>
        <taxon>Steinernema</taxon>
    </lineage>
</organism>
<accession>A0A4U5M3Z8</accession>
<keyword evidence="4" id="KW-1185">Reference proteome</keyword>
<proteinExistence type="predicted"/>
<protein>
    <submittedName>
        <fullName evidence="3">Uncharacterized protein</fullName>
    </submittedName>
</protein>
<name>A0A4U5M3Z8_STECR</name>
<feature type="transmembrane region" description="Helical" evidence="2">
    <location>
        <begin position="158"/>
        <end position="182"/>
    </location>
</feature>
<feature type="region of interest" description="Disordered" evidence="1">
    <location>
        <begin position="88"/>
        <end position="125"/>
    </location>
</feature>
<keyword evidence="2" id="KW-0812">Transmembrane</keyword>
<evidence type="ECO:0000256" key="1">
    <source>
        <dbReference type="SAM" id="MobiDB-lite"/>
    </source>
</evidence>
<feature type="compositionally biased region" description="Polar residues" evidence="1">
    <location>
        <begin position="97"/>
        <end position="111"/>
    </location>
</feature>
<feature type="transmembrane region" description="Helical" evidence="2">
    <location>
        <begin position="188"/>
        <end position="210"/>
    </location>
</feature>
<reference evidence="3 4" key="1">
    <citation type="journal article" date="2015" name="Genome Biol.">
        <title>Comparative genomics of Steinernema reveals deeply conserved gene regulatory networks.</title>
        <authorList>
            <person name="Dillman A.R."/>
            <person name="Macchietto M."/>
            <person name="Porter C.F."/>
            <person name="Rogers A."/>
            <person name="Williams B."/>
            <person name="Antoshechkin I."/>
            <person name="Lee M.M."/>
            <person name="Goodwin Z."/>
            <person name="Lu X."/>
            <person name="Lewis E.E."/>
            <person name="Goodrich-Blair H."/>
            <person name="Stock S.P."/>
            <person name="Adams B.J."/>
            <person name="Sternberg P.W."/>
            <person name="Mortazavi A."/>
        </authorList>
    </citation>
    <scope>NUCLEOTIDE SEQUENCE [LARGE SCALE GENOMIC DNA]</scope>
    <source>
        <strain evidence="3 4">ALL</strain>
    </source>
</reference>
<evidence type="ECO:0000313" key="3">
    <source>
        <dbReference type="EMBL" id="TKR63508.1"/>
    </source>
</evidence>
<evidence type="ECO:0000313" key="4">
    <source>
        <dbReference type="Proteomes" id="UP000298663"/>
    </source>
</evidence>
<sequence>MNIAAGPAVEVVMLSCISKFACVLSLPFLTQNPLIKMALRGSPLESSFLVDGSFDRECLAGPSRLDTILSATSLGLIVTLTASSERSLRSAPAMPNSARSARSTQSEQSVRSSKRNRPVSVQPSIPGPYYGPQQYYGPPQPYGTFVGDKMCGCTAKTYSIVVAVLTVVFAVLGLIGSVLQWFAYVHHWSVPAIGIIHSLILFTAGIFALFNVGILVYVILVSILVVADLLIGFGIIALSIRFQHTGDRFAFLPYYDHLWNYLCGVVYLLVMLAELVFAFCMLKARQIVKATEPRRMNSGIVYQPAYYGGVPPPISARTQHSSRTYEM</sequence>
<dbReference type="AlphaFoldDB" id="A0A4U5M3Z8"/>
<dbReference type="Proteomes" id="UP000298663">
    <property type="component" value="Unassembled WGS sequence"/>
</dbReference>
<comment type="caution">
    <text evidence="3">The sequence shown here is derived from an EMBL/GenBank/DDBJ whole genome shotgun (WGS) entry which is preliminary data.</text>
</comment>
<evidence type="ECO:0000256" key="2">
    <source>
        <dbReference type="SAM" id="Phobius"/>
    </source>
</evidence>
<keyword evidence="2" id="KW-1133">Transmembrane helix</keyword>
<reference evidence="3 4" key="2">
    <citation type="journal article" date="2019" name="G3 (Bethesda)">
        <title>Hybrid Assembly of the Genome of the Entomopathogenic Nematode Steinernema carpocapsae Identifies the X-Chromosome.</title>
        <authorList>
            <person name="Serra L."/>
            <person name="Macchietto M."/>
            <person name="Macias-Munoz A."/>
            <person name="McGill C.J."/>
            <person name="Rodriguez I.M."/>
            <person name="Rodriguez B."/>
            <person name="Murad R."/>
            <person name="Mortazavi A."/>
        </authorList>
    </citation>
    <scope>NUCLEOTIDE SEQUENCE [LARGE SCALE GENOMIC DNA]</scope>
    <source>
        <strain evidence="3 4">ALL</strain>
    </source>
</reference>
<feature type="transmembrane region" description="Helical" evidence="2">
    <location>
        <begin position="258"/>
        <end position="282"/>
    </location>
</feature>
<dbReference type="EMBL" id="AZBU02000010">
    <property type="protein sequence ID" value="TKR63508.1"/>
    <property type="molecule type" value="Genomic_DNA"/>
</dbReference>
<keyword evidence="2" id="KW-0472">Membrane</keyword>
<feature type="transmembrane region" description="Helical" evidence="2">
    <location>
        <begin position="217"/>
        <end position="238"/>
    </location>
</feature>
<gene>
    <name evidence="3" type="ORF">L596_027326</name>
</gene>